<reference evidence="2" key="1">
    <citation type="submission" date="2021-02" db="EMBL/GenBank/DDBJ databases">
        <title>First Annotated Genome of the Yellow-green Alga Tribonema minus.</title>
        <authorList>
            <person name="Mahan K.M."/>
        </authorList>
    </citation>
    <scope>NUCLEOTIDE SEQUENCE</scope>
    <source>
        <strain evidence="2">UTEX B ZZ1240</strain>
    </source>
</reference>
<keyword evidence="3" id="KW-1185">Reference proteome</keyword>
<name>A0A836CAF4_9STRA</name>
<protein>
    <submittedName>
        <fullName evidence="2">Short-chain dehydrogenase/reductase SDR</fullName>
    </submittedName>
</protein>
<dbReference type="AlphaFoldDB" id="A0A836CAF4"/>
<dbReference type="CDD" id="cd05233">
    <property type="entry name" value="SDR_c"/>
    <property type="match status" value="1"/>
</dbReference>
<dbReference type="OrthoDB" id="47007at2759"/>
<organism evidence="2 3">
    <name type="scientific">Tribonema minus</name>
    <dbReference type="NCBI Taxonomy" id="303371"/>
    <lineage>
        <taxon>Eukaryota</taxon>
        <taxon>Sar</taxon>
        <taxon>Stramenopiles</taxon>
        <taxon>Ochrophyta</taxon>
        <taxon>PX clade</taxon>
        <taxon>Xanthophyceae</taxon>
        <taxon>Tribonematales</taxon>
        <taxon>Tribonemataceae</taxon>
        <taxon>Tribonema</taxon>
    </lineage>
</organism>
<dbReference type="EMBL" id="JAFCMP010000528">
    <property type="protein sequence ID" value="KAG5177191.1"/>
    <property type="molecule type" value="Genomic_DNA"/>
</dbReference>
<dbReference type="Proteomes" id="UP000664859">
    <property type="component" value="Unassembled WGS sequence"/>
</dbReference>
<evidence type="ECO:0000313" key="3">
    <source>
        <dbReference type="Proteomes" id="UP000664859"/>
    </source>
</evidence>
<dbReference type="InterPro" id="IPR036291">
    <property type="entry name" value="NAD(P)-bd_dom_sf"/>
</dbReference>
<dbReference type="Gene3D" id="3.40.50.720">
    <property type="entry name" value="NAD(P)-binding Rossmann-like Domain"/>
    <property type="match status" value="1"/>
</dbReference>
<accession>A0A836CAF4</accession>
<dbReference type="PANTHER" id="PTHR43943:SF2">
    <property type="entry name" value="DEHYDROGENASE_REDUCTASE 4"/>
    <property type="match status" value="1"/>
</dbReference>
<gene>
    <name evidence="2" type="ORF">JKP88DRAFT_333406</name>
</gene>
<dbReference type="InterPro" id="IPR020904">
    <property type="entry name" value="Sc_DH/Rdtase_CS"/>
</dbReference>
<proteinExistence type="inferred from homology"/>
<evidence type="ECO:0000256" key="1">
    <source>
        <dbReference type="ARBA" id="ARBA00006484"/>
    </source>
</evidence>
<dbReference type="FunFam" id="3.40.50.720:FF:000084">
    <property type="entry name" value="Short-chain dehydrogenase reductase"/>
    <property type="match status" value="1"/>
</dbReference>
<dbReference type="PROSITE" id="PS00061">
    <property type="entry name" value="ADH_SHORT"/>
    <property type="match status" value="1"/>
</dbReference>
<dbReference type="SUPFAM" id="SSF51735">
    <property type="entry name" value="NAD(P)-binding Rossmann-fold domains"/>
    <property type="match status" value="1"/>
</dbReference>
<comment type="similarity">
    <text evidence="1">Belongs to the short-chain dehydrogenases/reductases (SDR) family.</text>
</comment>
<sequence>MGRFTGRVCVVTGGSSGIGLATAEQLAREGGKVVLAARGKERLEKAVDGIKASGGEAFGVVADASKEDDNKRLVDAVLDKYHRLDVSFINAGIHRAAKAVDVTDEMLDELLAANVKSVALGLKYQLPAIAKSGGGGAIVINSSIAGSNVKTRKEFVGNGPYAATKAAADMLMRHAAVEASKQGTQINSIAPGVVKTNLLDLPDDAYEEFGKGANVMHRTGRPEEIAHFLLSDDASFVMGTVLTADGGHALKA</sequence>
<dbReference type="InterPro" id="IPR002347">
    <property type="entry name" value="SDR_fam"/>
</dbReference>
<dbReference type="PANTHER" id="PTHR43943">
    <property type="entry name" value="DEHYDROGENASE/REDUCTASE (SDR FAMILY) MEMBER 4"/>
    <property type="match status" value="1"/>
</dbReference>
<comment type="caution">
    <text evidence="2">The sequence shown here is derived from an EMBL/GenBank/DDBJ whole genome shotgun (WGS) entry which is preliminary data.</text>
</comment>
<dbReference type="Pfam" id="PF13561">
    <property type="entry name" value="adh_short_C2"/>
    <property type="match status" value="1"/>
</dbReference>
<dbReference type="PRINTS" id="PR00081">
    <property type="entry name" value="GDHRDH"/>
</dbReference>
<evidence type="ECO:0000313" key="2">
    <source>
        <dbReference type="EMBL" id="KAG5177191.1"/>
    </source>
</evidence>